<keyword evidence="7" id="KW-1185">Reference proteome</keyword>
<reference evidence="6 7" key="1">
    <citation type="journal article" date="2017" name="Environ. Microbiol.">
        <title>Genomic and physiological analyses of 'Reinekea forsetii' reveal a versatile opportunistic lifestyle during spring algae blooms.</title>
        <authorList>
            <person name="Avci B."/>
            <person name="Hahnke R.L."/>
            <person name="Chafee M."/>
            <person name="Fischer T."/>
            <person name="Gruber-Vodicka H."/>
            <person name="Tegetmeyer H.E."/>
            <person name="Harder J."/>
            <person name="Fuchs B.M."/>
            <person name="Amann R.I."/>
            <person name="Teeling H."/>
        </authorList>
    </citation>
    <scope>NUCLEOTIDE SEQUENCE [LARGE SCALE GENOMIC DNA]</scope>
    <source>
        <strain evidence="6 7">Hel1_31_D35</strain>
    </source>
</reference>
<dbReference type="EMBL" id="CP011797">
    <property type="protein sequence ID" value="ATX78270.1"/>
    <property type="molecule type" value="Genomic_DNA"/>
</dbReference>
<dbReference type="Pfam" id="PF13377">
    <property type="entry name" value="Peripla_BP_3"/>
    <property type="match status" value="1"/>
</dbReference>
<feature type="chain" id="PRO_5014675052" evidence="4">
    <location>
        <begin position="30"/>
        <end position="332"/>
    </location>
</feature>
<feature type="domain" description="HTH lacI-type" evidence="5">
    <location>
        <begin position="10"/>
        <end position="65"/>
    </location>
</feature>
<dbReference type="PANTHER" id="PTHR30146:SF138">
    <property type="entry name" value="TRANSCRIPTIONAL REGULATORY PROTEIN"/>
    <property type="match status" value="1"/>
</dbReference>
<dbReference type="CDD" id="cd01392">
    <property type="entry name" value="HTH_LacI"/>
    <property type="match status" value="1"/>
</dbReference>
<dbReference type="GO" id="GO:0000976">
    <property type="term" value="F:transcription cis-regulatory region binding"/>
    <property type="evidence" value="ECO:0007669"/>
    <property type="project" value="TreeGrafter"/>
</dbReference>
<name>A0A2K8KU52_9GAMM</name>
<keyword evidence="2" id="KW-0238">DNA-binding</keyword>
<proteinExistence type="predicted"/>
<evidence type="ECO:0000259" key="5">
    <source>
        <dbReference type="PROSITE" id="PS50932"/>
    </source>
</evidence>
<dbReference type="InterPro" id="IPR046335">
    <property type="entry name" value="LacI/GalR-like_sensor"/>
</dbReference>
<dbReference type="Gene3D" id="1.10.260.40">
    <property type="entry name" value="lambda repressor-like DNA-binding domains"/>
    <property type="match status" value="1"/>
</dbReference>
<feature type="signal peptide" evidence="4">
    <location>
        <begin position="1"/>
        <end position="29"/>
    </location>
</feature>
<evidence type="ECO:0000256" key="3">
    <source>
        <dbReference type="ARBA" id="ARBA00023163"/>
    </source>
</evidence>
<sequence>MVDKANNKKLTLKSVAALLGVSSATVSNAFGRPDQLSEELRLRILSECERLGYHGPNAAARSLRTGATSVVGVMLADKLAYNFTDPCAIEFLQGVAQVLDDAQFNMLLMPGRNEFYKEKSLETIPERYILYGPPRDLELIKRIEKQHKPMVTVDFSLLNHLSLNVDNYGGALAAARHIFSTTVGPIAVIGLRLTHDSGVLRLDEHPLLESTLSVSRQRLEAYLAAGFEVDRPIPSELIWSVEESTWQEGIQAVRSALAASPRPVALLCMSDQLALAAIAVARELQIGVPGELKIVGFDDIPAARRNHPEVSTVYQPSIEKGPFGGNDGVRSR</sequence>
<dbReference type="PANTHER" id="PTHR30146">
    <property type="entry name" value="LACI-RELATED TRANSCRIPTIONAL REPRESSOR"/>
    <property type="match status" value="1"/>
</dbReference>
<evidence type="ECO:0000313" key="6">
    <source>
        <dbReference type="EMBL" id="ATX78270.1"/>
    </source>
</evidence>
<keyword evidence="3" id="KW-0804">Transcription</keyword>
<dbReference type="Pfam" id="PF00356">
    <property type="entry name" value="LacI"/>
    <property type="match status" value="1"/>
</dbReference>
<dbReference type="SUPFAM" id="SSF47413">
    <property type="entry name" value="lambda repressor-like DNA-binding domains"/>
    <property type="match status" value="1"/>
</dbReference>
<dbReference type="Proteomes" id="UP000229757">
    <property type="component" value="Chromosome"/>
</dbReference>
<evidence type="ECO:0000313" key="7">
    <source>
        <dbReference type="Proteomes" id="UP000229757"/>
    </source>
</evidence>
<dbReference type="KEGG" id="rfo:REIFOR_03160"/>
<dbReference type="AlphaFoldDB" id="A0A2K8KU52"/>
<dbReference type="OrthoDB" id="5171752at2"/>
<gene>
    <name evidence="6" type="ORF">REIFOR_03160</name>
</gene>
<dbReference type="SMART" id="SM00354">
    <property type="entry name" value="HTH_LACI"/>
    <property type="match status" value="1"/>
</dbReference>
<dbReference type="SUPFAM" id="SSF53822">
    <property type="entry name" value="Periplasmic binding protein-like I"/>
    <property type="match status" value="1"/>
</dbReference>
<dbReference type="CDD" id="cd06279">
    <property type="entry name" value="PBP1_LacI-like"/>
    <property type="match status" value="1"/>
</dbReference>
<evidence type="ECO:0000256" key="2">
    <source>
        <dbReference type="ARBA" id="ARBA00023125"/>
    </source>
</evidence>
<dbReference type="InterPro" id="IPR000843">
    <property type="entry name" value="HTH_LacI"/>
</dbReference>
<dbReference type="InterPro" id="IPR010982">
    <property type="entry name" value="Lambda_DNA-bd_dom_sf"/>
</dbReference>
<dbReference type="InterPro" id="IPR028082">
    <property type="entry name" value="Peripla_BP_I"/>
</dbReference>
<evidence type="ECO:0000256" key="1">
    <source>
        <dbReference type="ARBA" id="ARBA00023015"/>
    </source>
</evidence>
<dbReference type="Gene3D" id="3.40.50.2300">
    <property type="match status" value="2"/>
</dbReference>
<protein>
    <submittedName>
        <fullName evidence="6">Transcriptional regulator, LacI family</fullName>
    </submittedName>
</protein>
<dbReference type="RefSeq" id="WP_100258470.1">
    <property type="nucleotide sequence ID" value="NZ_CP011797.1"/>
</dbReference>
<dbReference type="PROSITE" id="PS50932">
    <property type="entry name" value="HTH_LACI_2"/>
    <property type="match status" value="1"/>
</dbReference>
<organism evidence="6 7">
    <name type="scientific">Reinekea forsetii</name>
    <dbReference type="NCBI Taxonomy" id="1336806"/>
    <lineage>
        <taxon>Bacteria</taxon>
        <taxon>Pseudomonadati</taxon>
        <taxon>Pseudomonadota</taxon>
        <taxon>Gammaproteobacteria</taxon>
        <taxon>Oceanospirillales</taxon>
        <taxon>Saccharospirillaceae</taxon>
        <taxon>Reinekea</taxon>
    </lineage>
</organism>
<keyword evidence="4" id="KW-0732">Signal</keyword>
<dbReference type="GO" id="GO:0003700">
    <property type="term" value="F:DNA-binding transcription factor activity"/>
    <property type="evidence" value="ECO:0007669"/>
    <property type="project" value="TreeGrafter"/>
</dbReference>
<accession>A0A2K8KU52</accession>
<evidence type="ECO:0000256" key="4">
    <source>
        <dbReference type="SAM" id="SignalP"/>
    </source>
</evidence>
<keyword evidence="1" id="KW-0805">Transcription regulation</keyword>